<feature type="region of interest" description="Disordered" evidence="1">
    <location>
        <begin position="149"/>
        <end position="175"/>
    </location>
</feature>
<evidence type="ECO:0000313" key="3">
    <source>
        <dbReference type="Proteomes" id="UP000267408"/>
    </source>
</evidence>
<reference evidence="2 3" key="1">
    <citation type="submission" date="2018-11" db="EMBL/GenBank/DDBJ databases">
        <title>Sequencing the genomes of 1000 actinobacteria strains.</title>
        <authorList>
            <person name="Klenk H.-P."/>
        </authorList>
    </citation>
    <scope>NUCLEOTIDE SEQUENCE [LARGE SCALE GENOMIC DNA]</scope>
    <source>
        <strain evidence="2 3">DSM 44780</strain>
    </source>
</reference>
<proteinExistence type="predicted"/>
<sequence length="343" mass="37366">MDVALFSAGHHAWLGGYDSATAWTPLPWDWCEVSAVEVDAVRTPDGTVTVGRWHRALGAQLVRVTDGVIREVPGPAVTGGPHWLRVLPSGRVFVGSEGPEGPWLLAPGSEQWINLPAQDGPWICRSGVRDLPDRVLQVDRDDPARVLAELDPSTGRPQPAPDGTTLPCLDVPRGPRRRSFSRPALRMADPDALPGGLLTGEESFGGRSGRARTLLHAAGPGPGARVHSRRLRRNRTAMRHFLPADGRVLVVDDFAHLYTTGPRPGRWSRTPLWRRIAEVCGQRDLRRFQLLDAVLRGETLHVAVQFGDRPAYYADHVVAASLDGSHAELLHRANPGMSVLALA</sequence>
<dbReference type="RefSeq" id="WP_162870330.1">
    <property type="nucleotide sequence ID" value="NZ_RJVJ01000003.1"/>
</dbReference>
<organism evidence="2 3">
    <name type="scientific">Kitasatospora cineracea</name>
    <dbReference type="NCBI Taxonomy" id="88074"/>
    <lineage>
        <taxon>Bacteria</taxon>
        <taxon>Bacillati</taxon>
        <taxon>Actinomycetota</taxon>
        <taxon>Actinomycetes</taxon>
        <taxon>Kitasatosporales</taxon>
        <taxon>Streptomycetaceae</taxon>
        <taxon>Kitasatospora</taxon>
    </lineage>
</organism>
<evidence type="ECO:0000256" key="1">
    <source>
        <dbReference type="SAM" id="MobiDB-lite"/>
    </source>
</evidence>
<evidence type="ECO:0000313" key="2">
    <source>
        <dbReference type="EMBL" id="ROR35595.1"/>
    </source>
</evidence>
<dbReference type="Proteomes" id="UP000267408">
    <property type="component" value="Unassembled WGS sequence"/>
</dbReference>
<protein>
    <submittedName>
        <fullName evidence="2">Uncharacterized protein</fullName>
    </submittedName>
</protein>
<name>A0A8G1X9M2_9ACTN</name>
<accession>A0A8G1X9M2</accession>
<dbReference type="AlphaFoldDB" id="A0A8G1X9M2"/>
<comment type="caution">
    <text evidence="2">The sequence shown here is derived from an EMBL/GenBank/DDBJ whole genome shotgun (WGS) entry which is preliminary data.</text>
</comment>
<dbReference type="EMBL" id="RJVJ01000003">
    <property type="protein sequence ID" value="ROR35595.1"/>
    <property type="molecule type" value="Genomic_DNA"/>
</dbReference>
<gene>
    <name evidence="2" type="ORF">EDD39_7256</name>
</gene>